<dbReference type="GeneID" id="24267160"/>
<dbReference type="InterPro" id="IPR038222">
    <property type="entry name" value="DHHA2_dom_sf"/>
</dbReference>
<feature type="transmembrane region" description="Helical" evidence="1">
    <location>
        <begin position="6"/>
        <end position="26"/>
    </location>
</feature>
<dbReference type="Proteomes" id="UP000054561">
    <property type="component" value="Unassembled WGS sequence"/>
</dbReference>
<keyword evidence="3" id="KW-1185">Reference proteome</keyword>
<proteinExistence type="predicted"/>
<evidence type="ECO:0000313" key="3">
    <source>
        <dbReference type="Proteomes" id="UP000054561"/>
    </source>
</evidence>
<evidence type="ECO:0000256" key="1">
    <source>
        <dbReference type="SAM" id="Phobius"/>
    </source>
</evidence>
<dbReference type="EMBL" id="KQ001660">
    <property type="protein sequence ID" value="KJP88567.1"/>
    <property type="molecule type" value="Genomic_DNA"/>
</dbReference>
<keyword evidence="1" id="KW-1133">Transmembrane helix</keyword>
<dbReference type="Gene3D" id="3.10.310.20">
    <property type="entry name" value="DHHA2 domain"/>
    <property type="match status" value="1"/>
</dbReference>
<evidence type="ECO:0000313" key="2">
    <source>
        <dbReference type="EMBL" id="KJP88567.1"/>
    </source>
</evidence>
<name>A0A0D9QP65_PLAFR</name>
<accession>A0A0D9QP65</accession>
<keyword evidence="1" id="KW-0472">Membrane</keyword>
<dbReference type="AlphaFoldDB" id="A0A0D9QP65"/>
<dbReference type="VEuPathDB" id="PlasmoDB:AK88_01846"/>
<organism evidence="2 3">
    <name type="scientific">Plasmodium fragile</name>
    <dbReference type="NCBI Taxonomy" id="5857"/>
    <lineage>
        <taxon>Eukaryota</taxon>
        <taxon>Sar</taxon>
        <taxon>Alveolata</taxon>
        <taxon>Apicomplexa</taxon>
        <taxon>Aconoidasida</taxon>
        <taxon>Haemosporida</taxon>
        <taxon>Plasmodiidae</taxon>
        <taxon>Plasmodium</taxon>
        <taxon>Plasmodium (Plasmodium)</taxon>
    </lineage>
</organism>
<sequence>MLYSTLQLGMILLFFYFCFFFQMRIASIDFSIDLLFSHEDVNRLVNKVHELCAENNFSIFILIGSYLNNYKLFRDMGIFFYTNDVNKDDLINALFMNEDIKLSKKGCKTITWGNDSKIFDTFQINNECYSRKRLEYFLSEYFFSHG</sequence>
<protein>
    <submittedName>
        <fullName evidence="2">Uncharacterized protein</fullName>
    </submittedName>
</protein>
<dbReference type="RefSeq" id="XP_012334904.1">
    <property type="nucleotide sequence ID" value="XM_012479481.1"/>
</dbReference>
<keyword evidence="1" id="KW-0812">Transmembrane</keyword>
<reference evidence="2 3" key="1">
    <citation type="submission" date="2014-03" db="EMBL/GenBank/DDBJ databases">
        <title>The Genome Sequence of Plasmodium fragile nilgiri.</title>
        <authorList>
            <consortium name="The Broad Institute Genomics Platform"/>
            <consortium name="The Broad Institute Genome Sequencing Center for Infectious Disease"/>
            <person name="Neafsey D."/>
            <person name="Duraisingh M."/>
            <person name="Young S.K."/>
            <person name="Zeng Q."/>
            <person name="Gargeya S."/>
            <person name="Abouelleil A."/>
            <person name="Alvarado L."/>
            <person name="Chapman S.B."/>
            <person name="Gainer-Dewar J."/>
            <person name="Goldberg J."/>
            <person name="Griggs A."/>
            <person name="Gujja S."/>
            <person name="Hansen M."/>
            <person name="Howarth C."/>
            <person name="Imamovic A."/>
            <person name="Larimer J."/>
            <person name="Pearson M."/>
            <person name="Poon T.W."/>
            <person name="Priest M."/>
            <person name="Roberts A."/>
            <person name="Saif S."/>
            <person name="Shea T."/>
            <person name="Sykes S."/>
            <person name="Wortman J."/>
            <person name="Nusbaum C."/>
            <person name="Birren B."/>
        </authorList>
    </citation>
    <scope>NUCLEOTIDE SEQUENCE [LARGE SCALE GENOMIC DNA]</scope>
    <source>
        <strain evidence="3">nilgiri</strain>
    </source>
</reference>
<gene>
    <name evidence="2" type="ORF">AK88_01846</name>
</gene>